<dbReference type="CDD" id="cd00118">
    <property type="entry name" value="LysM"/>
    <property type="match status" value="1"/>
</dbReference>
<comment type="caution">
    <text evidence="3">The sequence shown here is derived from an EMBL/GenBank/DDBJ whole genome shotgun (WGS) entry which is preliminary data.</text>
</comment>
<dbReference type="Pfam" id="PF01551">
    <property type="entry name" value="Peptidase_M23"/>
    <property type="match status" value="1"/>
</dbReference>
<dbReference type="InterPro" id="IPR018392">
    <property type="entry name" value="LysM"/>
</dbReference>
<dbReference type="EMBL" id="JAOYFC010000002">
    <property type="protein sequence ID" value="MCV6824678.1"/>
    <property type="molecule type" value="Genomic_DNA"/>
</dbReference>
<dbReference type="GO" id="GO:0004222">
    <property type="term" value="F:metalloendopeptidase activity"/>
    <property type="evidence" value="ECO:0007669"/>
    <property type="project" value="TreeGrafter"/>
</dbReference>
<dbReference type="Pfam" id="PF01476">
    <property type="entry name" value="LysM"/>
    <property type="match status" value="2"/>
</dbReference>
<feature type="region of interest" description="Disordered" evidence="1">
    <location>
        <begin position="251"/>
        <end position="270"/>
    </location>
</feature>
<feature type="region of interest" description="Disordered" evidence="1">
    <location>
        <begin position="161"/>
        <end position="195"/>
    </location>
</feature>
<dbReference type="PROSITE" id="PS51782">
    <property type="entry name" value="LYSM"/>
    <property type="match status" value="1"/>
</dbReference>
<dbReference type="SMART" id="SM00257">
    <property type="entry name" value="LysM"/>
    <property type="match status" value="2"/>
</dbReference>
<evidence type="ECO:0000313" key="3">
    <source>
        <dbReference type="EMBL" id="MCV6824678.1"/>
    </source>
</evidence>
<sequence>MQPPRSGALALFEATGKFQNSKTRNLSPRLKTVVFGGALMALAACNQGLDWDMRGNFGDAYSTSSAVQQASKPAPAPDNRGVVSYPSYQVVLARQGDTVRDVAGRVGVDATALAKYNGIQPDVKLRQGELLALPNRVAEPSAATGAPTEAIDITTIAGSAIERSSTAPQQNTNINTAKPSETSPKKPEPIRHRVASGETAYSISRLYNVNVKSLAEWNGLGSDLSVREGQFLLIPLPAEQAAPQKVEVVKQPGTGSATPVPPSASEALPKPVPVKAPEEVKAPDLSMSEKEAAKATRFSMPVQGSIIRAYSKGKNDGIDIGATAGSAVKAADAGTVAAITTNTDGVTIVVLRHADGLLTIYANVEGVSIKKGDKVKRNQAIAKVRNGNPSYLHFEVRKGFDSVDPMPYLS</sequence>
<dbReference type="InterPro" id="IPR016047">
    <property type="entry name" value="M23ase_b-sheet_dom"/>
</dbReference>
<gene>
    <name evidence="3" type="ORF">OH136_08930</name>
</gene>
<reference evidence="3" key="1">
    <citation type="submission" date="2022-10" db="EMBL/GenBank/DDBJ databases">
        <authorList>
            <person name="Yue Y."/>
        </authorList>
    </citation>
    <scope>NUCLEOTIDE SEQUENCE</scope>
    <source>
        <strain evidence="3">Z654</strain>
    </source>
</reference>
<dbReference type="CDD" id="cd12797">
    <property type="entry name" value="M23_peptidase"/>
    <property type="match status" value="1"/>
</dbReference>
<dbReference type="PANTHER" id="PTHR21666:SF270">
    <property type="entry name" value="MUREIN HYDROLASE ACTIVATOR ENVC"/>
    <property type="match status" value="1"/>
</dbReference>
<dbReference type="Proteomes" id="UP001208041">
    <property type="component" value="Unassembled WGS sequence"/>
</dbReference>
<evidence type="ECO:0000313" key="4">
    <source>
        <dbReference type="Proteomes" id="UP001208041"/>
    </source>
</evidence>
<proteinExistence type="predicted"/>
<dbReference type="RefSeq" id="WP_263953534.1">
    <property type="nucleotide sequence ID" value="NZ_JAOYFC010000002.1"/>
</dbReference>
<evidence type="ECO:0000256" key="1">
    <source>
        <dbReference type="SAM" id="MobiDB-lite"/>
    </source>
</evidence>
<keyword evidence="4" id="KW-1185">Reference proteome</keyword>
<name>A0AAE3J195_9RHOB</name>
<dbReference type="InterPro" id="IPR036779">
    <property type="entry name" value="LysM_dom_sf"/>
</dbReference>
<dbReference type="PANTHER" id="PTHR21666">
    <property type="entry name" value="PEPTIDASE-RELATED"/>
    <property type="match status" value="1"/>
</dbReference>
<dbReference type="InterPro" id="IPR011055">
    <property type="entry name" value="Dup_hybrid_motif"/>
</dbReference>
<dbReference type="SUPFAM" id="SSF54106">
    <property type="entry name" value="LysM domain"/>
    <property type="match status" value="1"/>
</dbReference>
<dbReference type="Gene3D" id="2.70.70.10">
    <property type="entry name" value="Glucose Permease (Domain IIA)"/>
    <property type="match status" value="1"/>
</dbReference>
<dbReference type="SUPFAM" id="SSF51261">
    <property type="entry name" value="Duplicated hybrid motif"/>
    <property type="match status" value="1"/>
</dbReference>
<feature type="compositionally biased region" description="Polar residues" evidence="1">
    <location>
        <begin position="162"/>
        <end position="177"/>
    </location>
</feature>
<dbReference type="AlphaFoldDB" id="A0AAE3J195"/>
<dbReference type="Gene3D" id="3.10.350.10">
    <property type="entry name" value="LysM domain"/>
    <property type="match status" value="1"/>
</dbReference>
<accession>A0AAE3J195</accession>
<organism evidence="3 4">
    <name type="scientific">Halocynthiibacter halioticoli</name>
    <dbReference type="NCBI Taxonomy" id="2986804"/>
    <lineage>
        <taxon>Bacteria</taxon>
        <taxon>Pseudomonadati</taxon>
        <taxon>Pseudomonadota</taxon>
        <taxon>Alphaproteobacteria</taxon>
        <taxon>Rhodobacterales</taxon>
        <taxon>Paracoccaceae</taxon>
        <taxon>Halocynthiibacter</taxon>
    </lineage>
</organism>
<protein>
    <submittedName>
        <fullName evidence="3">Peptidoglycan DD-metalloendopeptidase family protein</fullName>
    </submittedName>
</protein>
<feature type="domain" description="LysM" evidence="2">
    <location>
        <begin position="190"/>
        <end position="234"/>
    </location>
</feature>
<evidence type="ECO:0000259" key="2">
    <source>
        <dbReference type="PROSITE" id="PS51782"/>
    </source>
</evidence>
<dbReference type="InterPro" id="IPR050570">
    <property type="entry name" value="Cell_wall_metabolism_enzyme"/>
</dbReference>